<accession>A0A6D2JVV7</accession>
<gene>
    <name evidence="2" type="ORF">MERR_LOCUS33138</name>
</gene>
<evidence type="ECO:0000313" key="3">
    <source>
        <dbReference type="Proteomes" id="UP000467841"/>
    </source>
</evidence>
<name>A0A6D2JVV7_9BRAS</name>
<proteinExistence type="predicted"/>
<dbReference type="Proteomes" id="UP000467841">
    <property type="component" value="Unassembled WGS sequence"/>
</dbReference>
<feature type="region of interest" description="Disordered" evidence="1">
    <location>
        <begin position="20"/>
        <end position="46"/>
    </location>
</feature>
<sequence>MANKKFCKYHKRYGHSTEECQNPYYVPKPRRNDENNQEPSQEEDVDEHYRQLLTLKNLLLKTSKKEIETRTRKTLPLPALKQQIDMIFREFEHCGGSMKSFDTPPHLHPKKTLCLRLRELRRCKGGVEAYAPKRINFISGGSEFCRNSVNSTKAFQRKASSSSNNLRTLNEPDTEIAFLESETLNLDKPHDDALVV</sequence>
<dbReference type="EMBL" id="CACVBM020001332">
    <property type="protein sequence ID" value="CAA7045903.1"/>
    <property type="molecule type" value="Genomic_DNA"/>
</dbReference>
<evidence type="ECO:0000313" key="2">
    <source>
        <dbReference type="EMBL" id="CAA7045903.1"/>
    </source>
</evidence>
<keyword evidence="3" id="KW-1185">Reference proteome</keyword>
<evidence type="ECO:0000256" key="1">
    <source>
        <dbReference type="SAM" id="MobiDB-lite"/>
    </source>
</evidence>
<protein>
    <submittedName>
        <fullName evidence="2">Uncharacterized protein</fullName>
    </submittedName>
</protein>
<organism evidence="2 3">
    <name type="scientific">Microthlaspi erraticum</name>
    <dbReference type="NCBI Taxonomy" id="1685480"/>
    <lineage>
        <taxon>Eukaryota</taxon>
        <taxon>Viridiplantae</taxon>
        <taxon>Streptophyta</taxon>
        <taxon>Embryophyta</taxon>
        <taxon>Tracheophyta</taxon>
        <taxon>Spermatophyta</taxon>
        <taxon>Magnoliopsida</taxon>
        <taxon>eudicotyledons</taxon>
        <taxon>Gunneridae</taxon>
        <taxon>Pentapetalae</taxon>
        <taxon>rosids</taxon>
        <taxon>malvids</taxon>
        <taxon>Brassicales</taxon>
        <taxon>Brassicaceae</taxon>
        <taxon>Coluteocarpeae</taxon>
        <taxon>Microthlaspi</taxon>
    </lineage>
</organism>
<dbReference type="AlphaFoldDB" id="A0A6D2JVV7"/>
<comment type="caution">
    <text evidence="2">The sequence shown here is derived from an EMBL/GenBank/DDBJ whole genome shotgun (WGS) entry which is preliminary data.</text>
</comment>
<reference evidence="2" key="1">
    <citation type="submission" date="2020-01" db="EMBL/GenBank/DDBJ databases">
        <authorList>
            <person name="Mishra B."/>
        </authorList>
    </citation>
    <scope>NUCLEOTIDE SEQUENCE [LARGE SCALE GENOMIC DNA]</scope>
</reference>